<dbReference type="STRING" id="1477437.SAMN05444682_101514"/>
<keyword evidence="5" id="KW-1185">Reference proteome</keyword>
<evidence type="ECO:0000256" key="1">
    <source>
        <dbReference type="SAM" id="SignalP"/>
    </source>
</evidence>
<feature type="domain" description="SGNH hydrolase-type esterase" evidence="2">
    <location>
        <begin position="189"/>
        <end position="367"/>
    </location>
</feature>
<dbReference type="GO" id="GO:0016788">
    <property type="term" value="F:hydrolase activity, acting on ester bonds"/>
    <property type="evidence" value="ECO:0007669"/>
    <property type="project" value="UniProtKB-ARBA"/>
</dbReference>
<evidence type="ECO:0000259" key="2">
    <source>
        <dbReference type="Pfam" id="PF14606"/>
    </source>
</evidence>
<reference evidence="4 5" key="1">
    <citation type="submission" date="2016-10" db="EMBL/GenBank/DDBJ databases">
        <authorList>
            <person name="de Groot N.N."/>
        </authorList>
    </citation>
    <scope>NUCLEOTIDE SEQUENCE [LARGE SCALE GENOMIC DNA]</scope>
    <source>
        <strain evidence="4 5">RK1</strain>
    </source>
</reference>
<dbReference type="OrthoDB" id="5624617at2"/>
<protein>
    <submittedName>
        <fullName evidence="4">Lysophospholipase L1</fullName>
    </submittedName>
</protein>
<dbReference type="InterPro" id="IPR036514">
    <property type="entry name" value="SGNH_hydro_sf"/>
</dbReference>
<name>A0A1I3DKA8_9SPHI</name>
<dbReference type="RefSeq" id="WP_090623782.1">
    <property type="nucleotide sequence ID" value="NZ_FOQO01000001.1"/>
</dbReference>
<dbReference type="Pfam" id="PF14607">
    <property type="entry name" value="GxDLY"/>
    <property type="match status" value="1"/>
</dbReference>
<evidence type="ECO:0000313" key="4">
    <source>
        <dbReference type="EMBL" id="SFH87126.1"/>
    </source>
</evidence>
<organism evidence="4 5">
    <name type="scientific">Parapedobacter indicus</name>
    <dbReference type="NCBI Taxonomy" id="1477437"/>
    <lineage>
        <taxon>Bacteria</taxon>
        <taxon>Pseudomonadati</taxon>
        <taxon>Bacteroidota</taxon>
        <taxon>Sphingobacteriia</taxon>
        <taxon>Sphingobacteriales</taxon>
        <taxon>Sphingobacteriaceae</taxon>
        <taxon>Parapedobacter</taxon>
    </lineage>
</organism>
<dbReference type="SUPFAM" id="SSF52266">
    <property type="entry name" value="SGNH hydrolase"/>
    <property type="match status" value="1"/>
</dbReference>
<evidence type="ECO:0000313" key="5">
    <source>
        <dbReference type="Proteomes" id="UP000198670"/>
    </source>
</evidence>
<dbReference type="Gene3D" id="3.40.50.1110">
    <property type="entry name" value="SGNH hydrolase"/>
    <property type="match status" value="1"/>
</dbReference>
<sequence>MNRQGYIFFLASFFSVLFLNAQENGQMKWHDPSKGDFRTVHNQLWHGSEIACYYDRLPAKAENEVRKEVWNLSRNAAGLKLVFTTNATEITVRYVALKKNYAMDHFPATGVSGIDLFATNDDGTWTWANGSYSFKDTITYTYSGLDLDRDRYRNRREFHLYLPLYNTVEWLEIGVPSASSFTFVPVADEKPVIVYGTSIAQGGCASRAGMAWTNVLERAIHIPVVNLGFSGNGRLEKGVIDLIAANDARIFVLDCLPNLSGEIEAIVSKTREAVRTISARHPQTPIILVEHSGYLENRMNTGVAKRIRSVNDESLKAYKALKSEGVENLYYLKYEDIGLNQYDSVDGVHPTDGGMLKYAQAYAKLIQEILNK</sequence>
<proteinExistence type="predicted"/>
<evidence type="ECO:0000259" key="3">
    <source>
        <dbReference type="Pfam" id="PF14607"/>
    </source>
</evidence>
<gene>
    <name evidence="4" type="ORF">SAMN05444682_101514</name>
</gene>
<keyword evidence="1" id="KW-0732">Signal</keyword>
<dbReference type="InterPro" id="IPR032740">
    <property type="entry name" value="GxDLY"/>
</dbReference>
<dbReference type="InterPro" id="IPR013830">
    <property type="entry name" value="SGNH_hydro"/>
</dbReference>
<accession>A0A1I3DKA8</accession>
<feature type="chain" id="PRO_5011435761" evidence="1">
    <location>
        <begin position="22"/>
        <end position="372"/>
    </location>
</feature>
<dbReference type="EMBL" id="FOQO01000001">
    <property type="protein sequence ID" value="SFH87126.1"/>
    <property type="molecule type" value="Genomic_DNA"/>
</dbReference>
<feature type="domain" description="SGNH hydrolase-type esterase N-terminal" evidence="3">
    <location>
        <begin position="27"/>
        <end position="181"/>
    </location>
</feature>
<feature type="signal peptide" evidence="1">
    <location>
        <begin position="1"/>
        <end position="21"/>
    </location>
</feature>
<dbReference type="AlphaFoldDB" id="A0A1I3DKA8"/>
<dbReference type="Pfam" id="PF14606">
    <property type="entry name" value="Lipase_GDSL_3"/>
    <property type="match status" value="1"/>
</dbReference>
<dbReference type="Proteomes" id="UP000198670">
    <property type="component" value="Unassembled WGS sequence"/>
</dbReference>
<dbReference type="Gene3D" id="2.60.120.260">
    <property type="entry name" value="Galactose-binding domain-like"/>
    <property type="match status" value="1"/>
</dbReference>